<accession>A0ABT4A4S8</accession>
<proteinExistence type="predicted"/>
<protein>
    <recommendedName>
        <fullName evidence="3">Lipoprotein</fullName>
    </recommendedName>
</protein>
<dbReference type="EMBL" id="JAPNKA010000001">
    <property type="protein sequence ID" value="MCY1076649.1"/>
    <property type="molecule type" value="Genomic_DNA"/>
</dbReference>
<keyword evidence="2" id="KW-1185">Reference proteome</keyword>
<dbReference type="Proteomes" id="UP001207654">
    <property type="component" value="Unassembled WGS sequence"/>
</dbReference>
<sequence length="162" mass="17689">MALGNSTPVISVDLPYDNFNVELRGDDIVSREMQLHRSDTELRGSALGGTVKLELKPDKATGVIGGRPVNLKLRKQGDTLFAEGGFFDGPVTLRFSPKNLHVYVNQCTYDLKATENEGWYEGPRSCTSKLLPPVRVFVPPELLARGSAEQAALLLFTLGSGR</sequence>
<comment type="caution">
    <text evidence="1">The sequence shown here is derived from an EMBL/GenBank/DDBJ whole genome shotgun (WGS) entry which is preliminary data.</text>
</comment>
<evidence type="ECO:0008006" key="3">
    <source>
        <dbReference type="Google" id="ProtNLM"/>
    </source>
</evidence>
<evidence type="ECO:0000313" key="1">
    <source>
        <dbReference type="EMBL" id="MCY1076649.1"/>
    </source>
</evidence>
<gene>
    <name evidence="1" type="ORF">OV287_19410</name>
</gene>
<evidence type="ECO:0000313" key="2">
    <source>
        <dbReference type="Proteomes" id="UP001207654"/>
    </source>
</evidence>
<name>A0ABT4A4S8_9BACT</name>
<organism evidence="1 2">
    <name type="scientific">Archangium lansingense</name>
    <dbReference type="NCBI Taxonomy" id="2995310"/>
    <lineage>
        <taxon>Bacteria</taxon>
        <taxon>Pseudomonadati</taxon>
        <taxon>Myxococcota</taxon>
        <taxon>Myxococcia</taxon>
        <taxon>Myxococcales</taxon>
        <taxon>Cystobacterineae</taxon>
        <taxon>Archangiaceae</taxon>
        <taxon>Archangium</taxon>
    </lineage>
</organism>
<reference evidence="1 2" key="1">
    <citation type="submission" date="2022-11" db="EMBL/GenBank/DDBJ databases">
        <title>Minimal conservation of predation-associated metabolite biosynthetic gene clusters underscores biosynthetic potential of Myxococcota including descriptions for ten novel species: Archangium lansinium sp. nov., Myxococcus landrumus sp. nov., Nannocystis bai.</title>
        <authorList>
            <person name="Ahearne A."/>
            <person name="Stevens C."/>
            <person name="Phillips K."/>
        </authorList>
    </citation>
    <scope>NUCLEOTIDE SEQUENCE [LARGE SCALE GENOMIC DNA]</scope>
    <source>
        <strain evidence="1 2">MIWBW</strain>
    </source>
</reference>
<dbReference type="RefSeq" id="WP_267535527.1">
    <property type="nucleotide sequence ID" value="NZ_JAPNKA010000001.1"/>
</dbReference>